<evidence type="ECO:0000256" key="11">
    <source>
        <dbReference type="RuleBase" id="RU364061"/>
    </source>
</evidence>
<keyword evidence="6 11" id="KW-1133">Transmembrane helix</keyword>
<dbReference type="Pfam" id="PF03402">
    <property type="entry name" value="V1R"/>
    <property type="match status" value="1"/>
</dbReference>
<reference evidence="12" key="1">
    <citation type="submission" date="2021-06" db="EMBL/GenBank/DDBJ databases">
        <authorList>
            <consortium name="Wellcome Sanger Institute Data Sharing"/>
        </authorList>
    </citation>
    <scope>NUCLEOTIDE SEQUENCE [LARGE SCALE GENOMIC DNA]</scope>
</reference>
<comment type="caution">
    <text evidence="11">Lacks conserved residue(s) required for the propagation of feature annotation.</text>
</comment>
<evidence type="ECO:0000256" key="9">
    <source>
        <dbReference type="ARBA" id="ARBA00023170"/>
    </source>
</evidence>
<keyword evidence="9 11" id="KW-0675">Receptor</keyword>
<sequence>MNRSCVMDNGPAVKAAGFLTLIIISIPANLAVVGAFLYSFLTEGKPMTTDIILCHLTFVNLMVAFVRSIPQTLTALGYQNLFDDIGCKISIFSFRIFRSLSISLTCLLSTYQAVLLAPMSSMFSILKYKIPQYLLQIFFCFYMFSSATSVHPILYAVSKLVNNTIPPYTFNLDYCFVKYSDYSSYVGIGLSNFLKDLVFIILMTITSVYILVLLYLHSKRVKNIRIQDKTIQERNDQKFVTQCLLAFSGRMTRDELYFRVTGSSSASLRFFKQNYTGCRRSDLLRLATRVHCCFTTALIRISGA</sequence>
<dbReference type="Gene3D" id="1.20.1070.10">
    <property type="entry name" value="Rhodopsin 7-helix transmembrane proteins"/>
    <property type="match status" value="1"/>
</dbReference>
<keyword evidence="13" id="KW-1185">Reference proteome</keyword>
<evidence type="ECO:0000256" key="1">
    <source>
        <dbReference type="ARBA" id="ARBA00004651"/>
    </source>
</evidence>
<dbReference type="GO" id="GO:0016503">
    <property type="term" value="F:pheromone receptor activity"/>
    <property type="evidence" value="ECO:0007669"/>
    <property type="project" value="InterPro"/>
</dbReference>
<protein>
    <recommendedName>
        <fullName evidence="11">Vomeronasal type-1 receptor</fullName>
    </recommendedName>
</protein>
<dbReference type="SUPFAM" id="SSF81321">
    <property type="entry name" value="Family A G protein-coupled receptor-like"/>
    <property type="match status" value="1"/>
</dbReference>
<evidence type="ECO:0000256" key="4">
    <source>
        <dbReference type="ARBA" id="ARBA00022507"/>
    </source>
</evidence>
<evidence type="ECO:0000256" key="7">
    <source>
        <dbReference type="ARBA" id="ARBA00023040"/>
    </source>
</evidence>
<dbReference type="GO" id="GO:0005886">
    <property type="term" value="C:plasma membrane"/>
    <property type="evidence" value="ECO:0007669"/>
    <property type="project" value="UniProtKB-SubCell"/>
</dbReference>
<organism evidence="12 13">
    <name type="scientific">Erpetoichthys calabaricus</name>
    <name type="common">Rope fish</name>
    <name type="synonym">Calamoichthys calabaricus</name>
    <dbReference type="NCBI Taxonomy" id="27687"/>
    <lineage>
        <taxon>Eukaryota</taxon>
        <taxon>Metazoa</taxon>
        <taxon>Chordata</taxon>
        <taxon>Craniata</taxon>
        <taxon>Vertebrata</taxon>
        <taxon>Euteleostomi</taxon>
        <taxon>Actinopterygii</taxon>
        <taxon>Polypteriformes</taxon>
        <taxon>Polypteridae</taxon>
        <taxon>Erpetoichthys</taxon>
    </lineage>
</organism>
<evidence type="ECO:0000256" key="8">
    <source>
        <dbReference type="ARBA" id="ARBA00023136"/>
    </source>
</evidence>
<accession>A0A8C4XD23</accession>
<feature type="transmembrane region" description="Helical" evidence="11">
    <location>
        <begin position="197"/>
        <end position="216"/>
    </location>
</feature>
<dbReference type="PANTHER" id="PTHR24062">
    <property type="entry name" value="VOMERONASAL TYPE-1 RECEPTOR"/>
    <property type="match status" value="1"/>
</dbReference>
<keyword evidence="10 11" id="KW-0807">Transducer</keyword>
<evidence type="ECO:0000313" key="12">
    <source>
        <dbReference type="Ensembl" id="ENSECRP00000021978.1"/>
    </source>
</evidence>
<name>A0A8C4XD23_ERPCA</name>
<dbReference type="Ensembl" id="ENSECRT00000022449.1">
    <property type="protein sequence ID" value="ENSECRP00000021978.1"/>
    <property type="gene ID" value="ENSECRG00000014843.1"/>
</dbReference>
<feature type="transmembrane region" description="Helical" evidence="11">
    <location>
        <begin position="16"/>
        <end position="39"/>
    </location>
</feature>
<keyword evidence="7 11" id="KW-0297">G-protein coupled receptor</keyword>
<reference evidence="12" key="3">
    <citation type="submission" date="2025-09" db="UniProtKB">
        <authorList>
            <consortium name="Ensembl"/>
        </authorList>
    </citation>
    <scope>IDENTIFICATION</scope>
</reference>
<evidence type="ECO:0000256" key="5">
    <source>
        <dbReference type="ARBA" id="ARBA00022692"/>
    </source>
</evidence>
<proteinExistence type="inferred from homology"/>
<keyword evidence="8 11" id="KW-0472">Membrane</keyword>
<comment type="subcellular location">
    <subcellularLocation>
        <location evidence="1 11">Cell membrane</location>
        <topology evidence="1 11">Multi-pass membrane protein</topology>
    </subcellularLocation>
</comment>
<evidence type="ECO:0000256" key="6">
    <source>
        <dbReference type="ARBA" id="ARBA00022989"/>
    </source>
</evidence>
<reference evidence="12" key="2">
    <citation type="submission" date="2025-08" db="UniProtKB">
        <authorList>
            <consortium name="Ensembl"/>
        </authorList>
    </citation>
    <scope>IDENTIFICATION</scope>
</reference>
<keyword evidence="4 11" id="KW-0589">Pheromone response</keyword>
<evidence type="ECO:0000256" key="2">
    <source>
        <dbReference type="ARBA" id="ARBA00010663"/>
    </source>
</evidence>
<evidence type="ECO:0000256" key="10">
    <source>
        <dbReference type="ARBA" id="ARBA00023224"/>
    </source>
</evidence>
<keyword evidence="3 11" id="KW-1003">Cell membrane</keyword>
<dbReference type="Proteomes" id="UP000694620">
    <property type="component" value="Chromosome 3"/>
</dbReference>
<dbReference type="InterPro" id="IPR004072">
    <property type="entry name" value="Vmron_rcpt_1"/>
</dbReference>
<evidence type="ECO:0000256" key="3">
    <source>
        <dbReference type="ARBA" id="ARBA00022475"/>
    </source>
</evidence>
<evidence type="ECO:0000313" key="13">
    <source>
        <dbReference type="Proteomes" id="UP000694620"/>
    </source>
</evidence>
<keyword evidence="5 11" id="KW-0812">Transmembrane</keyword>
<dbReference type="GO" id="GO:0019236">
    <property type="term" value="P:response to pheromone"/>
    <property type="evidence" value="ECO:0007669"/>
    <property type="project" value="UniProtKB-KW"/>
</dbReference>
<comment type="similarity">
    <text evidence="2 11">Belongs to the G-protein coupled receptor 1 family.</text>
</comment>
<dbReference type="GeneTree" id="ENSGT01030000234553"/>
<feature type="transmembrane region" description="Helical" evidence="11">
    <location>
        <begin position="133"/>
        <end position="157"/>
    </location>
</feature>
<dbReference type="AlphaFoldDB" id="A0A8C4XD23"/>